<dbReference type="Pfam" id="PF20152">
    <property type="entry name" value="DUF6534"/>
    <property type="match status" value="1"/>
</dbReference>
<sequence length="313" mass="34458">MLVTIGNTAGAAYIGIVLSAVLFGLSTLQTYIYYGRYPNDWKVHRIAVGILWVLDVVHLIFSIMLGYHYLIAGFGNPLALEYVHWTFKAQIAVNVVIIVIVQCLYALRMWKLARGHHHIVMAIIGTAFVAIVCVVASVLAFFMLQPDVFADLRGWTVIASFASICATDTVIAGFMCFYLFKSRSGFAKTNSKLSTLVQYTLGSGLATGACSMAAMVAYCLSPDTLIFAAFEFCLTELYINSFLAMLNARHSINGQSETHAGVSVSLKELHSSQQHHVSPINELDNAKQHLPTLSINQFTYGERKQALSWATEP</sequence>
<dbReference type="OrthoDB" id="3270417at2759"/>
<keyword evidence="1" id="KW-0812">Transmembrane</keyword>
<feature type="transmembrane region" description="Helical" evidence="1">
    <location>
        <begin position="119"/>
        <end position="143"/>
    </location>
</feature>
<feature type="transmembrane region" description="Helical" evidence="1">
    <location>
        <begin position="201"/>
        <end position="218"/>
    </location>
</feature>
<keyword evidence="4" id="KW-1185">Reference proteome</keyword>
<dbReference type="Proteomes" id="UP000076532">
    <property type="component" value="Unassembled WGS sequence"/>
</dbReference>
<feature type="transmembrane region" description="Helical" evidence="1">
    <location>
        <begin position="46"/>
        <end position="69"/>
    </location>
</feature>
<feature type="transmembrane region" description="Helical" evidence="1">
    <location>
        <begin position="12"/>
        <end position="34"/>
    </location>
</feature>
<evidence type="ECO:0000256" key="1">
    <source>
        <dbReference type="SAM" id="Phobius"/>
    </source>
</evidence>
<evidence type="ECO:0000313" key="4">
    <source>
        <dbReference type="Proteomes" id="UP000076532"/>
    </source>
</evidence>
<dbReference type="PANTHER" id="PTHR40465:SF1">
    <property type="entry name" value="DUF6534 DOMAIN-CONTAINING PROTEIN"/>
    <property type="match status" value="1"/>
</dbReference>
<organism evidence="3 4">
    <name type="scientific">Athelia psychrophila</name>
    <dbReference type="NCBI Taxonomy" id="1759441"/>
    <lineage>
        <taxon>Eukaryota</taxon>
        <taxon>Fungi</taxon>
        <taxon>Dikarya</taxon>
        <taxon>Basidiomycota</taxon>
        <taxon>Agaricomycotina</taxon>
        <taxon>Agaricomycetes</taxon>
        <taxon>Agaricomycetidae</taxon>
        <taxon>Atheliales</taxon>
        <taxon>Atheliaceae</taxon>
        <taxon>Athelia</taxon>
    </lineage>
</organism>
<gene>
    <name evidence="3" type="ORF">FIBSPDRAFT_933455</name>
</gene>
<protein>
    <recommendedName>
        <fullName evidence="2">DUF6534 domain-containing protein</fullName>
    </recommendedName>
</protein>
<reference evidence="3 4" key="1">
    <citation type="journal article" date="2016" name="Mol. Biol. Evol.">
        <title>Comparative Genomics of Early-Diverging Mushroom-Forming Fungi Provides Insights into the Origins of Lignocellulose Decay Capabilities.</title>
        <authorList>
            <person name="Nagy L.G."/>
            <person name="Riley R."/>
            <person name="Tritt A."/>
            <person name="Adam C."/>
            <person name="Daum C."/>
            <person name="Floudas D."/>
            <person name="Sun H."/>
            <person name="Yadav J.S."/>
            <person name="Pangilinan J."/>
            <person name="Larsson K.H."/>
            <person name="Matsuura K."/>
            <person name="Barry K."/>
            <person name="Labutti K."/>
            <person name="Kuo R."/>
            <person name="Ohm R.A."/>
            <person name="Bhattacharya S.S."/>
            <person name="Shirouzu T."/>
            <person name="Yoshinaga Y."/>
            <person name="Martin F.M."/>
            <person name="Grigoriev I.V."/>
            <person name="Hibbett D.S."/>
        </authorList>
    </citation>
    <scope>NUCLEOTIDE SEQUENCE [LARGE SCALE GENOMIC DNA]</scope>
    <source>
        <strain evidence="3 4">CBS 109695</strain>
    </source>
</reference>
<dbReference type="AlphaFoldDB" id="A0A166H5V5"/>
<name>A0A166H5V5_9AGAM</name>
<accession>A0A166H5V5</accession>
<feature type="transmembrane region" description="Helical" evidence="1">
    <location>
        <begin position="224"/>
        <end position="246"/>
    </location>
</feature>
<evidence type="ECO:0000313" key="3">
    <source>
        <dbReference type="EMBL" id="KZP18516.1"/>
    </source>
</evidence>
<dbReference type="PANTHER" id="PTHR40465">
    <property type="entry name" value="CHROMOSOME 1, WHOLE GENOME SHOTGUN SEQUENCE"/>
    <property type="match status" value="1"/>
</dbReference>
<feature type="transmembrane region" description="Helical" evidence="1">
    <location>
        <begin position="155"/>
        <end position="180"/>
    </location>
</feature>
<feature type="domain" description="DUF6534" evidence="2">
    <location>
        <begin position="165"/>
        <end position="251"/>
    </location>
</feature>
<evidence type="ECO:0000259" key="2">
    <source>
        <dbReference type="Pfam" id="PF20152"/>
    </source>
</evidence>
<keyword evidence="1" id="KW-1133">Transmembrane helix</keyword>
<proteinExistence type="predicted"/>
<dbReference type="STRING" id="436010.A0A166H5V5"/>
<keyword evidence="1" id="KW-0472">Membrane</keyword>
<dbReference type="InterPro" id="IPR045339">
    <property type="entry name" value="DUF6534"/>
</dbReference>
<feature type="transmembrane region" description="Helical" evidence="1">
    <location>
        <begin position="89"/>
        <end position="107"/>
    </location>
</feature>
<dbReference type="EMBL" id="KV417572">
    <property type="protein sequence ID" value="KZP18516.1"/>
    <property type="molecule type" value="Genomic_DNA"/>
</dbReference>